<keyword evidence="3" id="KW-1185">Reference proteome</keyword>
<evidence type="ECO:0000259" key="1">
    <source>
        <dbReference type="Pfam" id="PF13649"/>
    </source>
</evidence>
<sequence length="227" mass="25092">MRSAQRHFSDPRAVAHYLDGPPRLVPGFGDLHRMAQVLLAERAPFDARVLVLGAGGGLELKAFADAQPGWIFDGVDPSPDMLELALGTVGEHAPRVALHQGYVDVAPDGPFDAAVCLLTMHFMPPCERRHALRAIRARLRRGAPFVVAHMSFGQDEDERALWLARDEAYAVASGAEPEEARHRREVIERIMPVLSPEQDEALLREEGFKDVSMFYAAGVFRGWIGYA</sequence>
<dbReference type="Pfam" id="PF13649">
    <property type="entry name" value="Methyltransf_25"/>
    <property type="match status" value="1"/>
</dbReference>
<dbReference type="CDD" id="cd02440">
    <property type="entry name" value="AdoMet_MTases"/>
    <property type="match status" value="1"/>
</dbReference>
<comment type="caution">
    <text evidence="2">The sequence shown here is derived from an EMBL/GenBank/DDBJ whole genome shotgun (WGS) entry which is preliminary data.</text>
</comment>
<keyword evidence="2" id="KW-0489">Methyltransferase</keyword>
<keyword evidence="2" id="KW-0808">Transferase</keyword>
<dbReference type="GO" id="GO:0008168">
    <property type="term" value="F:methyltransferase activity"/>
    <property type="evidence" value="ECO:0007669"/>
    <property type="project" value="UniProtKB-KW"/>
</dbReference>
<dbReference type="InterPro" id="IPR041698">
    <property type="entry name" value="Methyltransf_25"/>
</dbReference>
<reference evidence="2" key="1">
    <citation type="submission" date="2021-11" db="EMBL/GenBank/DDBJ databases">
        <title>The complete genome of Massilia sp sp. G4R7.</title>
        <authorList>
            <person name="Liu L."/>
            <person name="Yue J."/>
            <person name="Yuan J."/>
            <person name="Yang F."/>
            <person name="Li L."/>
        </authorList>
    </citation>
    <scope>NUCLEOTIDE SEQUENCE</scope>
    <source>
        <strain evidence="2">G4R7</strain>
    </source>
</reference>
<dbReference type="RefSeq" id="WP_231057841.1">
    <property type="nucleotide sequence ID" value="NZ_JAJNOC010000002.1"/>
</dbReference>
<name>A0ABS8Q6D7_9BURK</name>
<dbReference type="GO" id="GO:0032259">
    <property type="term" value="P:methylation"/>
    <property type="evidence" value="ECO:0007669"/>
    <property type="project" value="UniProtKB-KW"/>
</dbReference>
<evidence type="ECO:0000313" key="2">
    <source>
        <dbReference type="EMBL" id="MCD2516526.1"/>
    </source>
</evidence>
<dbReference type="Proteomes" id="UP001179361">
    <property type="component" value="Unassembled WGS sequence"/>
</dbReference>
<feature type="domain" description="Methyltransferase" evidence="1">
    <location>
        <begin position="49"/>
        <end position="142"/>
    </location>
</feature>
<dbReference type="SUPFAM" id="SSF53335">
    <property type="entry name" value="S-adenosyl-L-methionine-dependent methyltransferases"/>
    <property type="match status" value="1"/>
</dbReference>
<organism evidence="2 3">
    <name type="scientific">Massilia phyllostachyos</name>
    <dbReference type="NCBI Taxonomy" id="2898585"/>
    <lineage>
        <taxon>Bacteria</taxon>
        <taxon>Pseudomonadati</taxon>
        <taxon>Pseudomonadota</taxon>
        <taxon>Betaproteobacteria</taxon>
        <taxon>Burkholderiales</taxon>
        <taxon>Oxalobacteraceae</taxon>
        <taxon>Telluria group</taxon>
        <taxon>Massilia</taxon>
    </lineage>
</organism>
<protein>
    <submittedName>
        <fullName evidence="2">Class I SAM-dependent methyltransferase</fullName>
    </submittedName>
</protein>
<dbReference type="EMBL" id="JAJNOC010000002">
    <property type="protein sequence ID" value="MCD2516526.1"/>
    <property type="molecule type" value="Genomic_DNA"/>
</dbReference>
<evidence type="ECO:0000313" key="3">
    <source>
        <dbReference type="Proteomes" id="UP001179361"/>
    </source>
</evidence>
<dbReference type="PANTHER" id="PTHR43464">
    <property type="entry name" value="METHYLTRANSFERASE"/>
    <property type="match status" value="1"/>
</dbReference>
<gene>
    <name evidence="2" type="ORF">LQ564_09415</name>
</gene>
<dbReference type="Gene3D" id="3.40.50.150">
    <property type="entry name" value="Vaccinia Virus protein VP39"/>
    <property type="match status" value="1"/>
</dbReference>
<proteinExistence type="predicted"/>
<dbReference type="InterPro" id="IPR029063">
    <property type="entry name" value="SAM-dependent_MTases_sf"/>
</dbReference>
<dbReference type="PANTHER" id="PTHR43464:SF58">
    <property type="entry name" value="BLR7975 PROTEIN"/>
    <property type="match status" value="1"/>
</dbReference>
<accession>A0ABS8Q6D7</accession>